<dbReference type="Proteomes" id="UP000005435">
    <property type="component" value="Chromosome"/>
</dbReference>
<dbReference type="eggNOG" id="ENOG50345CB">
    <property type="taxonomic scope" value="Bacteria"/>
</dbReference>
<reference evidence="2 3" key="2">
    <citation type="journal article" date="2012" name="Stand. Genomic Sci.">
        <title>Complete Genome Sequence of Clostridium clariflavum DSM 19732.</title>
        <authorList>
            <person name="Izquierdo J.A."/>
            <person name="Goodwin L."/>
            <person name="Davenport K.W."/>
            <person name="Teshima H."/>
            <person name="Bruce D."/>
            <person name="Detter C."/>
            <person name="Tapia R."/>
            <person name="Han S."/>
            <person name="Land M."/>
            <person name="Hauser L."/>
            <person name="Jeffries C.D."/>
            <person name="Han J."/>
            <person name="Pitluck S."/>
            <person name="Nolan M."/>
            <person name="Chen A."/>
            <person name="Huntemann M."/>
            <person name="Mavromatis K."/>
            <person name="Mikhailova N."/>
            <person name="Liolios K."/>
            <person name="Woyke T."/>
            <person name="Lynd L.R."/>
        </authorList>
    </citation>
    <scope>NUCLEOTIDE SEQUENCE [LARGE SCALE GENOMIC DNA]</scope>
    <source>
        <strain evidence="3">DSM 19732 / NBRC 101661 / EBR45</strain>
    </source>
</reference>
<sequence length="134" mass="15099" precursor="true">MRKLFKHNRQCFFSILILISLVIMILPSTAVAFKEQETANSKYAVGDINQDGTVNSLDYAMLKGYLLGMKEFSDIGQRILQADVNGDGCIDSLDFASFKLFLLKGIEFPSNRKINTFITTVEDEPLNLATYSRM</sequence>
<accession>G8LZX4</accession>
<feature type="domain" description="Dockerin" evidence="1">
    <location>
        <begin position="41"/>
        <end position="110"/>
    </location>
</feature>
<dbReference type="SUPFAM" id="SSF63446">
    <property type="entry name" value="Type I dockerin domain"/>
    <property type="match status" value="1"/>
</dbReference>
<organism evidence="2 3">
    <name type="scientific">Acetivibrio clariflavus (strain DSM 19732 / NBRC 101661 / EBR45)</name>
    <name type="common">Clostridium clariflavum</name>
    <dbReference type="NCBI Taxonomy" id="720554"/>
    <lineage>
        <taxon>Bacteria</taxon>
        <taxon>Bacillati</taxon>
        <taxon>Bacillota</taxon>
        <taxon>Clostridia</taxon>
        <taxon>Eubacteriales</taxon>
        <taxon>Oscillospiraceae</taxon>
        <taxon>Acetivibrio</taxon>
    </lineage>
</organism>
<dbReference type="InterPro" id="IPR016134">
    <property type="entry name" value="Dockerin_dom"/>
</dbReference>
<dbReference type="KEGG" id="ccl:Clocl_2489"/>
<dbReference type="Pfam" id="PF00404">
    <property type="entry name" value="Dockerin_1"/>
    <property type="match status" value="1"/>
</dbReference>
<dbReference type="HOGENOM" id="CLU_1892527_0_0_9"/>
<dbReference type="InterPro" id="IPR018247">
    <property type="entry name" value="EF_Hand_1_Ca_BS"/>
</dbReference>
<dbReference type="PROSITE" id="PS51766">
    <property type="entry name" value="DOCKERIN"/>
    <property type="match status" value="1"/>
</dbReference>
<reference evidence="3" key="1">
    <citation type="submission" date="2011-12" db="EMBL/GenBank/DDBJ databases">
        <title>Complete sequence of Clostridium clariflavum DSM 19732.</title>
        <authorList>
            <consortium name="US DOE Joint Genome Institute"/>
            <person name="Lucas S."/>
            <person name="Han J."/>
            <person name="Lapidus A."/>
            <person name="Cheng J.-F."/>
            <person name="Goodwin L."/>
            <person name="Pitluck S."/>
            <person name="Peters L."/>
            <person name="Teshima H."/>
            <person name="Detter J.C."/>
            <person name="Han C."/>
            <person name="Tapia R."/>
            <person name="Land M."/>
            <person name="Hauser L."/>
            <person name="Kyrpides N."/>
            <person name="Ivanova N."/>
            <person name="Pagani I."/>
            <person name="Kitzmiller T."/>
            <person name="Lynd L."/>
            <person name="Izquierdo J."/>
            <person name="Woyke T."/>
        </authorList>
    </citation>
    <scope>NUCLEOTIDE SEQUENCE [LARGE SCALE GENOMIC DNA]</scope>
    <source>
        <strain evidence="3">DSM 19732 / NBRC 101661 / EBR45</strain>
    </source>
</reference>
<dbReference type="InterPro" id="IPR002105">
    <property type="entry name" value="Dockerin_1_rpt"/>
</dbReference>
<dbReference type="EMBL" id="CP003065">
    <property type="protein sequence ID" value="AEV69064.1"/>
    <property type="molecule type" value="Genomic_DNA"/>
</dbReference>
<dbReference type="RefSeq" id="WP_014255632.1">
    <property type="nucleotide sequence ID" value="NC_016627.1"/>
</dbReference>
<dbReference type="GO" id="GO:0004553">
    <property type="term" value="F:hydrolase activity, hydrolyzing O-glycosyl compounds"/>
    <property type="evidence" value="ECO:0007669"/>
    <property type="project" value="InterPro"/>
</dbReference>
<keyword evidence="3" id="KW-1185">Reference proteome</keyword>
<proteinExistence type="predicted"/>
<dbReference type="Gene3D" id="1.10.1330.10">
    <property type="entry name" value="Dockerin domain"/>
    <property type="match status" value="1"/>
</dbReference>
<dbReference type="PROSITE" id="PS00018">
    <property type="entry name" value="EF_HAND_1"/>
    <property type="match status" value="1"/>
</dbReference>
<gene>
    <name evidence="2" type="ordered locus">Clocl_2489</name>
</gene>
<evidence type="ECO:0000259" key="1">
    <source>
        <dbReference type="PROSITE" id="PS51766"/>
    </source>
</evidence>
<evidence type="ECO:0000313" key="3">
    <source>
        <dbReference type="Proteomes" id="UP000005435"/>
    </source>
</evidence>
<evidence type="ECO:0000313" key="2">
    <source>
        <dbReference type="EMBL" id="AEV69064.1"/>
    </source>
</evidence>
<dbReference type="InterPro" id="IPR036439">
    <property type="entry name" value="Dockerin_dom_sf"/>
</dbReference>
<dbReference type="GO" id="GO:0000272">
    <property type="term" value="P:polysaccharide catabolic process"/>
    <property type="evidence" value="ECO:0007669"/>
    <property type="project" value="InterPro"/>
</dbReference>
<dbReference type="AlphaFoldDB" id="G8LZX4"/>
<dbReference type="CDD" id="cd14256">
    <property type="entry name" value="Dockerin_I"/>
    <property type="match status" value="1"/>
</dbReference>
<protein>
    <submittedName>
        <fullName evidence="2">Dockerin-like protein</fullName>
    </submittedName>
</protein>
<name>G8LZX4_ACECE</name>